<dbReference type="Proteomes" id="UP000475928">
    <property type="component" value="Unassembled WGS sequence"/>
</dbReference>
<dbReference type="RefSeq" id="WP_228407524.1">
    <property type="nucleotide sequence ID" value="NZ_BLLH01000007.1"/>
</dbReference>
<evidence type="ECO:0000256" key="2">
    <source>
        <dbReference type="SAM" id="Phobius"/>
    </source>
</evidence>
<feature type="compositionally biased region" description="Basic and acidic residues" evidence="1">
    <location>
        <begin position="89"/>
        <end position="103"/>
    </location>
</feature>
<accession>A0A6A0B6G0</accession>
<organism evidence="3 4">
    <name type="scientific">Pseudolactococcus insecticola</name>
    <dbReference type="NCBI Taxonomy" id="2709158"/>
    <lineage>
        <taxon>Bacteria</taxon>
        <taxon>Bacillati</taxon>
        <taxon>Bacillota</taxon>
        <taxon>Bacilli</taxon>
        <taxon>Lactobacillales</taxon>
        <taxon>Streptococcaceae</taxon>
        <taxon>Pseudolactococcus</taxon>
    </lineage>
</organism>
<evidence type="ECO:0000256" key="1">
    <source>
        <dbReference type="SAM" id="MobiDB-lite"/>
    </source>
</evidence>
<evidence type="ECO:0000313" key="3">
    <source>
        <dbReference type="EMBL" id="GFH40950.1"/>
    </source>
</evidence>
<dbReference type="EMBL" id="BLLH01000007">
    <property type="protein sequence ID" value="GFH40950.1"/>
    <property type="molecule type" value="Genomic_DNA"/>
</dbReference>
<name>A0A6A0B6G0_9LACT</name>
<comment type="caution">
    <text evidence="3">The sequence shown here is derived from an EMBL/GenBank/DDBJ whole genome shotgun (WGS) entry which is preliminary data.</text>
</comment>
<keyword evidence="2" id="KW-0812">Transmembrane</keyword>
<feature type="transmembrane region" description="Helical" evidence="2">
    <location>
        <begin position="29"/>
        <end position="47"/>
    </location>
</feature>
<evidence type="ECO:0000313" key="4">
    <source>
        <dbReference type="Proteomes" id="UP000475928"/>
    </source>
</evidence>
<dbReference type="AlphaFoldDB" id="A0A6A0B6G0"/>
<keyword evidence="2" id="KW-0472">Membrane</keyword>
<proteinExistence type="predicted"/>
<protein>
    <submittedName>
        <fullName evidence="3">Uncharacterized protein</fullName>
    </submittedName>
</protein>
<keyword evidence="4" id="KW-1185">Reference proteome</keyword>
<keyword evidence="2" id="KW-1133">Transmembrane helix</keyword>
<feature type="region of interest" description="Disordered" evidence="1">
    <location>
        <begin position="89"/>
        <end position="111"/>
    </location>
</feature>
<sequence>MIDSILHILDKIWDGIYAWLTDGKPIRKIRGLAGFFMMIAFWRYFYVSHKRAKLRTKEHEEKMIEDTYEKNEDGLYPWEVDTDISPKRISKDAEAFRDKENARPSRGRWKT</sequence>
<reference evidence="3 4" key="1">
    <citation type="submission" date="2020-02" db="EMBL/GenBank/DDBJ databases">
        <title>Draft genome sequence of Lactococcus sp. Hs20B0-1.</title>
        <authorList>
            <person name="Noda S."/>
            <person name="Yuki M."/>
            <person name="Ohkuma M."/>
        </authorList>
    </citation>
    <scope>NUCLEOTIDE SEQUENCE [LARGE SCALE GENOMIC DNA]</scope>
    <source>
        <strain evidence="3 4">Hs20B0-1</strain>
    </source>
</reference>
<gene>
    <name evidence="3" type="ORF">Hs20B_13480</name>
</gene>